<evidence type="ECO:0000313" key="2">
    <source>
        <dbReference type="Proteomes" id="UP000812287"/>
    </source>
</evidence>
<organism evidence="1 2">
    <name type="scientific">Guyanagaster necrorhizus</name>
    <dbReference type="NCBI Taxonomy" id="856835"/>
    <lineage>
        <taxon>Eukaryota</taxon>
        <taxon>Fungi</taxon>
        <taxon>Dikarya</taxon>
        <taxon>Basidiomycota</taxon>
        <taxon>Agaricomycotina</taxon>
        <taxon>Agaricomycetes</taxon>
        <taxon>Agaricomycetidae</taxon>
        <taxon>Agaricales</taxon>
        <taxon>Marasmiineae</taxon>
        <taxon>Physalacriaceae</taxon>
        <taxon>Guyanagaster</taxon>
    </lineage>
</organism>
<keyword evidence="2" id="KW-1185">Reference proteome</keyword>
<dbReference type="RefSeq" id="XP_043038745.1">
    <property type="nucleotide sequence ID" value="XM_043179970.1"/>
</dbReference>
<reference evidence="1" key="1">
    <citation type="submission" date="2020-11" db="EMBL/GenBank/DDBJ databases">
        <title>Adaptations for nitrogen fixation in a non-lichenized fungal sporocarp promotes dispersal by wood-feeding termites.</title>
        <authorList>
            <consortium name="DOE Joint Genome Institute"/>
            <person name="Koch R.A."/>
            <person name="Yoon G."/>
            <person name="Arayal U."/>
            <person name="Lail K."/>
            <person name="Amirebrahimi M."/>
            <person name="Labutti K."/>
            <person name="Lipzen A."/>
            <person name="Riley R."/>
            <person name="Barry K."/>
            <person name="Henrissat B."/>
            <person name="Grigoriev I.V."/>
            <person name="Herr J.R."/>
            <person name="Aime M.C."/>
        </authorList>
    </citation>
    <scope>NUCLEOTIDE SEQUENCE</scope>
    <source>
        <strain evidence="1">MCA 3950</strain>
    </source>
</reference>
<gene>
    <name evidence="1" type="ORF">BT62DRAFT_185050</name>
</gene>
<comment type="caution">
    <text evidence="1">The sequence shown here is derived from an EMBL/GenBank/DDBJ whole genome shotgun (WGS) entry which is preliminary data.</text>
</comment>
<sequence>MVNFGWYFDINQDKIDLEDVVRNGQTGPNNLSSLSPSATLNTPVVASRYGTVCSGPVGRPEETFGLLYSLASMSSDFDIQHRISLWEQMRKRTRMVPRFWHFKESLLHQSGFDEMVVDFWISFDTSLNANDGLGCILHFGCDTPLRMRYDKTILLKRIVLNDNGLRYSCNYLVAAQWSFRMTIARNISNSEHG</sequence>
<dbReference type="GeneID" id="66102266"/>
<evidence type="ECO:0000313" key="1">
    <source>
        <dbReference type="EMBL" id="KAG7445245.1"/>
    </source>
</evidence>
<accession>A0A9P7VRQ1</accession>
<protein>
    <submittedName>
        <fullName evidence="1">Uncharacterized protein</fullName>
    </submittedName>
</protein>
<name>A0A9P7VRQ1_9AGAR</name>
<dbReference type="AlphaFoldDB" id="A0A9P7VRQ1"/>
<proteinExistence type="predicted"/>
<dbReference type="Proteomes" id="UP000812287">
    <property type="component" value="Unassembled WGS sequence"/>
</dbReference>
<dbReference type="EMBL" id="MU250537">
    <property type="protein sequence ID" value="KAG7445245.1"/>
    <property type="molecule type" value="Genomic_DNA"/>
</dbReference>